<organism evidence="2 3">
    <name type="scientific">Clathrus columnatus</name>
    <dbReference type="NCBI Taxonomy" id="1419009"/>
    <lineage>
        <taxon>Eukaryota</taxon>
        <taxon>Fungi</taxon>
        <taxon>Dikarya</taxon>
        <taxon>Basidiomycota</taxon>
        <taxon>Agaricomycotina</taxon>
        <taxon>Agaricomycetes</taxon>
        <taxon>Phallomycetidae</taxon>
        <taxon>Phallales</taxon>
        <taxon>Clathraceae</taxon>
        <taxon>Clathrus</taxon>
    </lineage>
</organism>
<accession>A0AAV5AG17</accession>
<name>A0AAV5AG17_9AGAM</name>
<feature type="transmembrane region" description="Helical" evidence="1">
    <location>
        <begin position="189"/>
        <end position="216"/>
    </location>
</feature>
<evidence type="ECO:0000313" key="2">
    <source>
        <dbReference type="EMBL" id="GJJ11634.1"/>
    </source>
</evidence>
<sequence>MTSAELNISTRIPAIGPSSITRLSSRFEQLSLSGHPPAPLLPESSSAIIFNPGFETSPVKDNHLSQSSPSDGLDPSLKAVSIIGPPQYQLPPIRAGAAKDQPGTSKLPSLHELGLLEHGRADWYCGRSGMSQTRSPTSPLFRKLLYSICIDPDLLIISFTSNVSFRYGYTIQRKSGEYNGTKAFTRSPVLRITITVLLARLAIISSMIVTVLNLLIRRNTFTQVRG</sequence>
<keyword evidence="1" id="KW-1133">Transmembrane helix</keyword>
<keyword evidence="1" id="KW-0812">Transmembrane</keyword>
<keyword evidence="3" id="KW-1185">Reference proteome</keyword>
<dbReference type="Proteomes" id="UP001050691">
    <property type="component" value="Unassembled WGS sequence"/>
</dbReference>
<evidence type="ECO:0000256" key="1">
    <source>
        <dbReference type="SAM" id="Phobius"/>
    </source>
</evidence>
<dbReference type="AlphaFoldDB" id="A0AAV5AG17"/>
<evidence type="ECO:0000313" key="3">
    <source>
        <dbReference type="Proteomes" id="UP001050691"/>
    </source>
</evidence>
<gene>
    <name evidence="2" type="ORF">Clacol_005870</name>
</gene>
<protein>
    <submittedName>
        <fullName evidence="2">Uncharacterized protein</fullName>
    </submittedName>
</protein>
<reference evidence="2" key="1">
    <citation type="submission" date="2021-10" db="EMBL/GenBank/DDBJ databases">
        <title>De novo Genome Assembly of Clathrus columnatus (Basidiomycota, Fungi) Using Illumina and Nanopore Sequence Data.</title>
        <authorList>
            <person name="Ogiso-Tanaka E."/>
            <person name="Itagaki H."/>
            <person name="Hosoya T."/>
            <person name="Hosaka K."/>
        </authorList>
    </citation>
    <scope>NUCLEOTIDE SEQUENCE</scope>
    <source>
        <strain evidence="2">MO-923</strain>
    </source>
</reference>
<comment type="caution">
    <text evidence="2">The sequence shown here is derived from an EMBL/GenBank/DDBJ whole genome shotgun (WGS) entry which is preliminary data.</text>
</comment>
<keyword evidence="1" id="KW-0472">Membrane</keyword>
<proteinExistence type="predicted"/>
<dbReference type="EMBL" id="BPWL01000006">
    <property type="protein sequence ID" value="GJJ11634.1"/>
    <property type="molecule type" value="Genomic_DNA"/>
</dbReference>